<protein>
    <submittedName>
        <fullName evidence="1">Uncharacterized protein</fullName>
    </submittedName>
</protein>
<organism evidence="1 2">
    <name type="scientific">Holothuria leucospilota</name>
    <name type="common">Black long sea cucumber</name>
    <name type="synonym">Mertensiothuria leucospilota</name>
    <dbReference type="NCBI Taxonomy" id="206669"/>
    <lineage>
        <taxon>Eukaryota</taxon>
        <taxon>Metazoa</taxon>
        <taxon>Echinodermata</taxon>
        <taxon>Eleutherozoa</taxon>
        <taxon>Echinozoa</taxon>
        <taxon>Holothuroidea</taxon>
        <taxon>Aspidochirotacea</taxon>
        <taxon>Aspidochirotida</taxon>
        <taxon>Holothuriidae</taxon>
        <taxon>Holothuria</taxon>
    </lineage>
</organism>
<dbReference type="AlphaFoldDB" id="A0A9Q1CTT6"/>
<accession>A0A9Q1CTT6</accession>
<dbReference type="EMBL" id="JAIZAY010000001">
    <property type="protein sequence ID" value="KAJ8050765.1"/>
    <property type="molecule type" value="Genomic_DNA"/>
</dbReference>
<dbReference type="Proteomes" id="UP001152320">
    <property type="component" value="Chromosome 1"/>
</dbReference>
<reference evidence="1" key="1">
    <citation type="submission" date="2021-10" db="EMBL/GenBank/DDBJ databases">
        <title>Tropical sea cucumber genome reveals ecological adaptation and Cuvierian tubules defense mechanism.</title>
        <authorList>
            <person name="Chen T."/>
        </authorList>
    </citation>
    <scope>NUCLEOTIDE SEQUENCE</scope>
    <source>
        <strain evidence="1">Nanhai2018</strain>
        <tissue evidence="1">Muscle</tissue>
    </source>
</reference>
<dbReference type="OrthoDB" id="7698397at2759"/>
<comment type="caution">
    <text evidence="1">The sequence shown here is derived from an EMBL/GenBank/DDBJ whole genome shotgun (WGS) entry which is preliminary data.</text>
</comment>
<evidence type="ECO:0000313" key="1">
    <source>
        <dbReference type="EMBL" id="KAJ8050765.1"/>
    </source>
</evidence>
<evidence type="ECO:0000313" key="2">
    <source>
        <dbReference type="Proteomes" id="UP001152320"/>
    </source>
</evidence>
<gene>
    <name evidence="1" type="ORF">HOLleu_04086</name>
</gene>
<keyword evidence="2" id="KW-1185">Reference proteome</keyword>
<proteinExistence type="predicted"/>
<name>A0A9Q1CTT6_HOLLE</name>
<sequence>MDVHILIWDNDLVTSLYYGSSGMEHDRAEDMLTYLKEMFDLNLGSLSTVNGWTQCKPEIFQLPEQEIAIKEYNVSTRMMNLGSCGLHILHNAFKSGAVASGWNVGSLLSRLNHLLHDAPTSRKDFKD</sequence>